<feature type="chain" id="PRO_5045910044" evidence="2">
    <location>
        <begin position="35"/>
        <end position="220"/>
    </location>
</feature>
<dbReference type="Proteomes" id="UP001595075">
    <property type="component" value="Unassembled WGS sequence"/>
</dbReference>
<gene>
    <name evidence="3" type="ORF">VTL71DRAFT_10323</name>
</gene>
<keyword evidence="2" id="KW-0732">Signal</keyword>
<organism evidence="3 4">
    <name type="scientific">Oculimacula yallundae</name>
    <dbReference type="NCBI Taxonomy" id="86028"/>
    <lineage>
        <taxon>Eukaryota</taxon>
        <taxon>Fungi</taxon>
        <taxon>Dikarya</taxon>
        <taxon>Ascomycota</taxon>
        <taxon>Pezizomycotina</taxon>
        <taxon>Leotiomycetes</taxon>
        <taxon>Helotiales</taxon>
        <taxon>Ploettnerulaceae</taxon>
        <taxon>Oculimacula</taxon>
    </lineage>
</organism>
<reference evidence="3 4" key="1">
    <citation type="journal article" date="2024" name="Commun. Biol.">
        <title>Comparative genomic analysis of thermophilic fungi reveals convergent evolutionary adaptations and gene losses.</title>
        <authorList>
            <person name="Steindorff A.S."/>
            <person name="Aguilar-Pontes M.V."/>
            <person name="Robinson A.J."/>
            <person name="Andreopoulos B."/>
            <person name="LaButti K."/>
            <person name="Kuo A."/>
            <person name="Mondo S."/>
            <person name="Riley R."/>
            <person name="Otillar R."/>
            <person name="Haridas S."/>
            <person name="Lipzen A."/>
            <person name="Grimwood J."/>
            <person name="Schmutz J."/>
            <person name="Clum A."/>
            <person name="Reid I.D."/>
            <person name="Moisan M.C."/>
            <person name="Butler G."/>
            <person name="Nguyen T.T.M."/>
            <person name="Dewar K."/>
            <person name="Conant G."/>
            <person name="Drula E."/>
            <person name="Henrissat B."/>
            <person name="Hansel C."/>
            <person name="Singer S."/>
            <person name="Hutchinson M.I."/>
            <person name="de Vries R.P."/>
            <person name="Natvig D.O."/>
            <person name="Powell A.J."/>
            <person name="Tsang A."/>
            <person name="Grigoriev I.V."/>
        </authorList>
    </citation>
    <scope>NUCLEOTIDE SEQUENCE [LARGE SCALE GENOMIC DNA]</scope>
    <source>
        <strain evidence="3 4">CBS 494.80</strain>
    </source>
</reference>
<evidence type="ECO:0000256" key="1">
    <source>
        <dbReference type="SAM" id="MobiDB-lite"/>
    </source>
</evidence>
<name>A0ABR4CSP1_9HELO</name>
<evidence type="ECO:0000256" key="2">
    <source>
        <dbReference type="SAM" id="SignalP"/>
    </source>
</evidence>
<keyword evidence="4" id="KW-1185">Reference proteome</keyword>
<accession>A0ABR4CSP1</accession>
<feature type="region of interest" description="Disordered" evidence="1">
    <location>
        <begin position="135"/>
        <end position="155"/>
    </location>
</feature>
<proteinExistence type="predicted"/>
<evidence type="ECO:0000313" key="4">
    <source>
        <dbReference type="Proteomes" id="UP001595075"/>
    </source>
</evidence>
<comment type="caution">
    <text evidence="3">The sequence shown here is derived from an EMBL/GenBank/DDBJ whole genome shotgun (WGS) entry which is preliminary data.</text>
</comment>
<protein>
    <submittedName>
        <fullName evidence="3">Uncharacterized protein</fullName>
    </submittedName>
</protein>
<sequence length="220" mass="24531">MHSSYPKLKSSNVYFFLFESFLLLLLPVCPLSDSLQIRIHNQSINQSMLVVSRVAIPPRVQTIVEEQSVTEYDQVTSYHKLQARVFQNTLSIATYLHHIISPDVLKVPKISLLLTHATKLSILHNITHKHKSRLLNSPVSSMPPSDKCISSPKGKSTNDLHFVAETPGIGLSTESRGRKYGTSEEGAKGICSFSACHKHTRKTQTHAIEMPIKRGPAMHA</sequence>
<dbReference type="EMBL" id="JAZHXI010000003">
    <property type="protein sequence ID" value="KAL2072999.1"/>
    <property type="molecule type" value="Genomic_DNA"/>
</dbReference>
<evidence type="ECO:0000313" key="3">
    <source>
        <dbReference type="EMBL" id="KAL2072999.1"/>
    </source>
</evidence>
<feature type="signal peptide" evidence="2">
    <location>
        <begin position="1"/>
        <end position="34"/>
    </location>
</feature>